<keyword evidence="4" id="KW-0808">Transferase</keyword>
<dbReference type="InterPro" id="IPR036388">
    <property type="entry name" value="WH-like_DNA-bd_sf"/>
</dbReference>
<evidence type="ECO:0000256" key="2">
    <source>
        <dbReference type="ARBA" id="ARBA00016973"/>
    </source>
</evidence>
<dbReference type="InterPro" id="IPR009057">
    <property type="entry name" value="Homeodomain-like_sf"/>
</dbReference>
<sequence>MAVKEAIIRLRQEKKSIRDIAGTLGISKSTVLYIIKKRERTGELSNGKRTGRPRKTTLIDDQKMLSILEKNPMCTVKQIQSSLQGAGIAMSQSTIKRRLYQQKQRGFTHMLAVDEDALGGPPAVTQFLAWCDHVGVKLNPKVAITSDGSVAQYGLIARDHLMDGEVLFSVPRSALLSQDTSRIQDLLDRERDRLESPSGWVPLLLALLYEATDGTSPWAPYFGLWPGLDPPDLPMFWSEEERMRLLRGTGVAEAVNKDLQNMEREYNTIVLPFIQRHPKTFSAEKHTLDLYKRLVAFVMAYSFQEPVDEEEDCGKRDPPPMMVPVADLLNHVTENNARLEFTPDYLRMVATRPVQPGQEIFNTYGQMANWQLLHMYGFTEPHPHNASETADIRMWTLHRAALQGASSAREQTQVQERWKFLCRLEMVAEDGVLVFGREEVMTDDELRTCLKVLCMSEEKFAEYKENEGWEEDDEEEEPPLMLEDLSDLPARWRKLLHTSTALTLATYTDGLETEQAALTDTAAYVALSARERHAMQVRYGQKLILQRILDVAKD</sequence>
<dbReference type="SUPFAM" id="SSF82199">
    <property type="entry name" value="SET domain"/>
    <property type="match status" value="1"/>
</dbReference>
<reference evidence="10" key="2">
    <citation type="submission" date="2025-09" db="UniProtKB">
        <authorList>
            <consortium name="Ensembl"/>
        </authorList>
    </citation>
    <scope>IDENTIFICATION</scope>
</reference>
<dbReference type="Pfam" id="PF09273">
    <property type="entry name" value="Rubis-subs-bind"/>
    <property type="match status" value="1"/>
</dbReference>
<keyword evidence="5" id="KW-0949">S-adenosyl-L-methionine</keyword>
<dbReference type="InterPro" id="IPR036464">
    <property type="entry name" value="Rubisco_LSMT_subst-bd_sf"/>
</dbReference>
<keyword evidence="11" id="KW-1185">Reference proteome</keyword>
<dbReference type="FunFam" id="3.90.1420.10:FF:000002">
    <property type="entry name" value="N-lysine methyltransferase SETD6"/>
    <property type="match status" value="1"/>
</dbReference>
<dbReference type="AlphaFoldDB" id="A0A8C5QMV4"/>
<evidence type="ECO:0000256" key="8">
    <source>
        <dbReference type="ARBA" id="ARBA00073248"/>
    </source>
</evidence>
<dbReference type="PANTHER" id="PTHR13271">
    <property type="entry name" value="UNCHARACTERIZED PUTATIVE METHYLTRANSFERASE"/>
    <property type="match status" value="1"/>
</dbReference>
<evidence type="ECO:0000313" key="11">
    <source>
        <dbReference type="Proteomes" id="UP000694569"/>
    </source>
</evidence>
<dbReference type="Proteomes" id="UP000694569">
    <property type="component" value="Unplaced"/>
</dbReference>
<dbReference type="GO" id="GO:0005634">
    <property type="term" value="C:nucleus"/>
    <property type="evidence" value="ECO:0007669"/>
    <property type="project" value="UniProtKB-SubCell"/>
</dbReference>
<evidence type="ECO:0000256" key="7">
    <source>
        <dbReference type="ARBA" id="ARBA00030096"/>
    </source>
</evidence>
<dbReference type="InterPro" id="IPR044430">
    <property type="entry name" value="SETD6_SET"/>
</dbReference>
<dbReference type="SUPFAM" id="SSF46689">
    <property type="entry name" value="Homeodomain-like"/>
    <property type="match status" value="1"/>
</dbReference>
<name>A0A8C5QMV4_9ANUR</name>
<dbReference type="InterPro" id="IPR050600">
    <property type="entry name" value="SETD3_SETD6_MTase"/>
</dbReference>
<dbReference type="SUPFAM" id="SSF81822">
    <property type="entry name" value="RuBisCo LSMT C-terminal, substrate-binding domain"/>
    <property type="match status" value="1"/>
</dbReference>
<dbReference type="GO" id="GO:0016279">
    <property type="term" value="F:protein-lysine N-methyltransferase activity"/>
    <property type="evidence" value="ECO:0007669"/>
    <property type="project" value="InterPro"/>
</dbReference>
<dbReference type="PROSITE" id="PS50280">
    <property type="entry name" value="SET"/>
    <property type="match status" value="1"/>
</dbReference>
<gene>
    <name evidence="10" type="primary">SETD6</name>
</gene>
<organism evidence="10 11">
    <name type="scientific">Leptobrachium leishanense</name>
    <name type="common">Leishan spiny toad</name>
    <dbReference type="NCBI Taxonomy" id="445787"/>
    <lineage>
        <taxon>Eukaryota</taxon>
        <taxon>Metazoa</taxon>
        <taxon>Chordata</taxon>
        <taxon>Craniata</taxon>
        <taxon>Vertebrata</taxon>
        <taxon>Euteleostomi</taxon>
        <taxon>Amphibia</taxon>
        <taxon>Batrachia</taxon>
        <taxon>Anura</taxon>
        <taxon>Pelobatoidea</taxon>
        <taxon>Megophryidae</taxon>
        <taxon>Leptobrachium</taxon>
    </lineage>
</organism>
<evidence type="ECO:0000256" key="3">
    <source>
        <dbReference type="ARBA" id="ARBA00022603"/>
    </source>
</evidence>
<evidence type="ECO:0000256" key="4">
    <source>
        <dbReference type="ARBA" id="ARBA00022679"/>
    </source>
</evidence>
<dbReference type="Pfam" id="PF00856">
    <property type="entry name" value="SET"/>
    <property type="match status" value="1"/>
</dbReference>
<feature type="domain" description="SET" evidence="9">
    <location>
        <begin position="140"/>
        <end position="365"/>
    </location>
</feature>
<dbReference type="OrthoDB" id="341421at2759"/>
<evidence type="ECO:0000313" key="10">
    <source>
        <dbReference type="Ensembl" id="ENSLLEP00000038752.1"/>
    </source>
</evidence>
<evidence type="ECO:0000256" key="5">
    <source>
        <dbReference type="ARBA" id="ARBA00022691"/>
    </source>
</evidence>
<accession>A0A8C5QMV4</accession>
<keyword evidence="6" id="KW-0539">Nucleus</keyword>
<dbReference type="GO" id="GO:0032259">
    <property type="term" value="P:methylation"/>
    <property type="evidence" value="ECO:0007669"/>
    <property type="project" value="UniProtKB-KW"/>
</dbReference>
<dbReference type="InterPro" id="IPR001214">
    <property type="entry name" value="SET_dom"/>
</dbReference>
<dbReference type="CDD" id="cd19178">
    <property type="entry name" value="SET_SETD6"/>
    <property type="match status" value="1"/>
</dbReference>
<comment type="subcellular location">
    <subcellularLocation>
        <location evidence="1">Nucleus</location>
    </subcellularLocation>
</comment>
<proteinExistence type="predicted"/>
<dbReference type="Gene3D" id="1.10.10.10">
    <property type="entry name" value="Winged helix-like DNA-binding domain superfamily/Winged helix DNA-binding domain"/>
    <property type="match status" value="1"/>
</dbReference>
<evidence type="ECO:0000256" key="1">
    <source>
        <dbReference type="ARBA" id="ARBA00004123"/>
    </source>
</evidence>
<dbReference type="Gene3D" id="3.90.1410.10">
    <property type="entry name" value="set domain protein methyltransferase, domain 1"/>
    <property type="match status" value="1"/>
</dbReference>
<dbReference type="PANTHER" id="PTHR13271:SF34">
    <property type="entry name" value="N-LYSINE METHYLTRANSFERASE SETD6"/>
    <property type="match status" value="1"/>
</dbReference>
<reference evidence="10" key="1">
    <citation type="submission" date="2025-08" db="UniProtKB">
        <authorList>
            <consortium name="Ensembl"/>
        </authorList>
    </citation>
    <scope>IDENTIFICATION</scope>
</reference>
<dbReference type="InterPro" id="IPR015353">
    <property type="entry name" value="Rubisco_LSMT_subst-bd"/>
</dbReference>
<dbReference type="GeneTree" id="ENSGT00940000153577"/>
<dbReference type="Gene3D" id="3.90.1420.10">
    <property type="entry name" value="Rubisco LSMT, substrate-binding domain"/>
    <property type="match status" value="1"/>
</dbReference>
<dbReference type="FunFam" id="3.90.1410.10:FF:000007">
    <property type="entry name" value="Ribosomal lysine N-methyltransferase 4"/>
    <property type="match status" value="1"/>
</dbReference>
<evidence type="ECO:0000256" key="6">
    <source>
        <dbReference type="ARBA" id="ARBA00023242"/>
    </source>
</evidence>
<dbReference type="Ensembl" id="ENSLLET00000040289.1">
    <property type="protein sequence ID" value="ENSLLEP00000038752.1"/>
    <property type="gene ID" value="ENSLLEG00000024545.1"/>
</dbReference>
<keyword evidence="3" id="KW-0489">Methyltransferase</keyword>
<evidence type="ECO:0000259" key="9">
    <source>
        <dbReference type="PROSITE" id="PS50280"/>
    </source>
</evidence>
<protein>
    <recommendedName>
        <fullName evidence="2">N-lysine methyltransferase SETD6</fullName>
    </recommendedName>
    <alternativeName>
        <fullName evidence="8">N-lysine methyltransferase setd6</fullName>
    </alternativeName>
    <alternativeName>
        <fullName evidence="7">SET domain-containing protein 6</fullName>
    </alternativeName>
</protein>
<dbReference type="InterPro" id="IPR046341">
    <property type="entry name" value="SET_dom_sf"/>
</dbReference>